<protein>
    <recommendedName>
        <fullName evidence="4">UrcA family protein</fullName>
    </recommendedName>
</protein>
<gene>
    <name evidence="2" type="ORF">A6F68_00737</name>
</gene>
<feature type="signal peptide" evidence="1">
    <location>
        <begin position="1"/>
        <end position="22"/>
    </location>
</feature>
<proteinExistence type="predicted"/>
<dbReference type="STRING" id="692370.A6F68_00737"/>
<dbReference type="KEGG" id="ado:A6F68_00737"/>
<feature type="chain" id="PRO_5008533936" description="UrcA family protein" evidence="1">
    <location>
        <begin position="23"/>
        <end position="112"/>
    </location>
</feature>
<name>A0A1B2AAU6_9SPHN</name>
<organism evidence="2 3">
    <name type="scientific">Tsuneonella dongtanensis</name>
    <dbReference type="NCBI Taxonomy" id="692370"/>
    <lineage>
        <taxon>Bacteria</taxon>
        <taxon>Pseudomonadati</taxon>
        <taxon>Pseudomonadota</taxon>
        <taxon>Alphaproteobacteria</taxon>
        <taxon>Sphingomonadales</taxon>
        <taxon>Erythrobacteraceae</taxon>
        <taxon>Tsuneonella</taxon>
    </lineage>
</organism>
<keyword evidence="3" id="KW-1185">Reference proteome</keyword>
<dbReference type="EMBL" id="CP016591">
    <property type="protein sequence ID" value="ANY19266.1"/>
    <property type="molecule type" value="Genomic_DNA"/>
</dbReference>
<evidence type="ECO:0000256" key="1">
    <source>
        <dbReference type="SAM" id="SignalP"/>
    </source>
</evidence>
<evidence type="ECO:0000313" key="2">
    <source>
        <dbReference type="EMBL" id="ANY19266.1"/>
    </source>
</evidence>
<sequence length="112" mass="11651">MSRFALFGVATAALAIAAPAFAQDGADAERSFARAARSFTACLAATATGNEYTGSLDGKCLVQETAYRESGVRLRVARGLDADAAAKETEADIARGRESFGDARTVRVASSR</sequence>
<accession>A0A1B2AAU6</accession>
<evidence type="ECO:0000313" key="3">
    <source>
        <dbReference type="Proteomes" id="UP000092932"/>
    </source>
</evidence>
<dbReference type="RefSeq" id="WP_157096635.1">
    <property type="nucleotide sequence ID" value="NZ_CP016591.1"/>
</dbReference>
<evidence type="ECO:0008006" key="4">
    <source>
        <dbReference type="Google" id="ProtNLM"/>
    </source>
</evidence>
<dbReference type="Proteomes" id="UP000092932">
    <property type="component" value="Chromosome"/>
</dbReference>
<keyword evidence="1" id="KW-0732">Signal</keyword>
<dbReference type="AlphaFoldDB" id="A0A1B2AAU6"/>
<reference evidence="2 3" key="1">
    <citation type="submission" date="2016-07" db="EMBL/GenBank/DDBJ databases">
        <title>Complete genome sequence of Altererythrobacter dongtanensis KCTC 22672, a type strain with esterase isolated from tidal flat.</title>
        <authorList>
            <person name="Cheng H."/>
            <person name="Wu Y.-H."/>
            <person name="Zhou P."/>
            <person name="Huo Y.-Y."/>
            <person name="Wang C.-S."/>
            <person name="Xu X.-W."/>
        </authorList>
    </citation>
    <scope>NUCLEOTIDE SEQUENCE [LARGE SCALE GENOMIC DNA]</scope>
    <source>
        <strain evidence="2 3">KCTC 22672</strain>
    </source>
</reference>